<dbReference type="AlphaFoldDB" id="C4L8G6"/>
<evidence type="ECO:0000259" key="5">
    <source>
        <dbReference type="Pfam" id="PF21070"/>
    </source>
</evidence>
<feature type="domain" description="Type VI secretion system component TssM1 N-terminal" evidence="4">
    <location>
        <begin position="199"/>
        <end position="453"/>
    </location>
</feature>
<name>C4L8G6_TOLAT</name>
<dbReference type="EMBL" id="CP001616">
    <property type="protein sequence ID" value="ACQ91836.1"/>
    <property type="molecule type" value="Genomic_DNA"/>
</dbReference>
<keyword evidence="1" id="KW-0812">Transmembrane</keyword>
<evidence type="ECO:0000256" key="1">
    <source>
        <dbReference type="SAM" id="Phobius"/>
    </source>
</evidence>
<dbReference type="NCBIfam" id="TIGR03348">
    <property type="entry name" value="VI_IcmF"/>
    <property type="match status" value="1"/>
</dbReference>
<proteinExistence type="predicted"/>
<dbReference type="Proteomes" id="UP000009073">
    <property type="component" value="Chromosome"/>
</dbReference>
<evidence type="ECO:0000259" key="4">
    <source>
        <dbReference type="Pfam" id="PF14331"/>
    </source>
</evidence>
<dbReference type="Pfam" id="PF21070">
    <property type="entry name" value="IcmF_helical"/>
    <property type="match status" value="1"/>
</dbReference>
<dbReference type="InterPro" id="IPR010623">
    <property type="entry name" value="IcmF_C"/>
</dbReference>
<gene>
    <name evidence="6" type="ordered locus">Tola_0206</name>
</gene>
<dbReference type="eggNOG" id="COG3523">
    <property type="taxonomic scope" value="Bacteria"/>
</dbReference>
<protein>
    <submittedName>
        <fullName evidence="6">Type VI secretion protein IcmF</fullName>
    </submittedName>
</protein>
<dbReference type="PANTHER" id="PTHR36153">
    <property type="entry name" value="INNER MEMBRANE PROTEIN-RELATED"/>
    <property type="match status" value="1"/>
</dbReference>
<organism evidence="6 7">
    <name type="scientific">Tolumonas auensis (strain DSM 9187 / NBRC 110442 / TA 4)</name>
    <dbReference type="NCBI Taxonomy" id="595494"/>
    <lineage>
        <taxon>Bacteria</taxon>
        <taxon>Pseudomonadati</taxon>
        <taxon>Pseudomonadota</taxon>
        <taxon>Gammaproteobacteria</taxon>
        <taxon>Aeromonadales</taxon>
        <taxon>Aeromonadaceae</taxon>
        <taxon>Tolumonas</taxon>
    </lineage>
</organism>
<reference evidence="6 7" key="2">
    <citation type="journal article" date="2011" name="Stand. Genomic Sci.">
        <title>Complete genome sequence of Tolumonas auensis type strain (TA 4).</title>
        <authorList>
            <person name="Chertkov O."/>
            <person name="Copeland A."/>
            <person name="Lucas S."/>
            <person name="Lapidus A."/>
            <person name="Berry K.W."/>
            <person name="Detter J.C."/>
            <person name="Del Rio T.G."/>
            <person name="Hammon N."/>
            <person name="Dalin E."/>
            <person name="Tice H."/>
            <person name="Pitluck S."/>
            <person name="Richardson P."/>
            <person name="Bruce D."/>
            <person name="Goodwin L."/>
            <person name="Han C."/>
            <person name="Tapia R."/>
            <person name="Saunders E."/>
            <person name="Schmutz J."/>
            <person name="Brettin T."/>
            <person name="Larimer F."/>
            <person name="Land M."/>
            <person name="Hauser L."/>
            <person name="Spring S."/>
            <person name="Rohde M."/>
            <person name="Kyrpides N.C."/>
            <person name="Ivanova N."/>
            <person name="Goker M."/>
            <person name="Beller H.R."/>
            <person name="Klenk H.P."/>
            <person name="Woyke T."/>
        </authorList>
    </citation>
    <scope>NUCLEOTIDE SEQUENCE [LARGE SCALE GENOMIC DNA]</scope>
    <source>
        <strain evidence="7">DSM 9187 / TA4</strain>
    </source>
</reference>
<feature type="transmembrane region" description="Helical" evidence="1">
    <location>
        <begin position="52"/>
        <end position="72"/>
    </location>
</feature>
<dbReference type="STRING" id="595494.Tola_0206"/>
<dbReference type="KEGG" id="tau:Tola_0206"/>
<accession>C4L8G6</accession>
<feature type="domain" description="Type VI secretion system IcmF C-terminal" evidence="2">
    <location>
        <begin position="1048"/>
        <end position="1152"/>
    </location>
</feature>
<dbReference type="PANTHER" id="PTHR36153:SF1">
    <property type="entry name" value="TYPE VI SECRETION SYSTEM COMPONENT TSSM1"/>
    <property type="match status" value="1"/>
</dbReference>
<keyword evidence="7" id="KW-1185">Reference proteome</keyword>
<dbReference type="InterPro" id="IPR027417">
    <property type="entry name" value="P-loop_NTPase"/>
</dbReference>
<dbReference type="Pfam" id="PF14331">
    <property type="entry name" value="IcmF-related_N"/>
    <property type="match status" value="1"/>
</dbReference>
<evidence type="ECO:0000259" key="2">
    <source>
        <dbReference type="Pfam" id="PF06744"/>
    </source>
</evidence>
<dbReference type="InterPro" id="IPR025743">
    <property type="entry name" value="TssM1_N"/>
</dbReference>
<dbReference type="InterPro" id="IPR009612">
    <property type="entry name" value="IcmF-rel"/>
</dbReference>
<dbReference type="InterPro" id="IPR048677">
    <property type="entry name" value="TssM1_hel"/>
</dbReference>
<dbReference type="Pfam" id="PF06761">
    <property type="entry name" value="IcmF-related"/>
    <property type="match status" value="1"/>
</dbReference>
<feature type="domain" description="Type VI secretion system component TssM1 helical" evidence="5">
    <location>
        <begin position="939"/>
        <end position="1039"/>
    </location>
</feature>
<evidence type="ECO:0000313" key="7">
    <source>
        <dbReference type="Proteomes" id="UP000009073"/>
    </source>
</evidence>
<dbReference type="RefSeq" id="WP_012728435.1">
    <property type="nucleotide sequence ID" value="NC_012691.1"/>
</dbReference>
<feature type="domain" description="IcmF-related" evidence="3">
    <location>
        <begin position="503"/>
        <end position="794"/>
    </location>
</feature>
<dbReference type="SUPFAM" id="SSF52540">
    <property type="entry name" value="P-loop containing nucleoside triphosphate hydrolases"/>
    <property type="match status" value="1"/>
</dbReference>
<evidence type="ECO:0000313" key="6">
    <source>
        <dbReference type="EMBL" id="ACQ91836.1"/>
    </source>
</evidence>
<feature type="transmembrane region" description="Helical" evidence="1">
    <location>
        <begin position="20"/>
        <end position="40"/>
    </location>
</feature>
<evidence type="ECO:0000259" key="3">
    <source>
        <dbReference type="Pfam" id="PF06761"/>
    </source>
</evidence>
<reference evidence="7" key="1">
    <citation type="submission" date="2009-05" db="EMBL/GenBank/DDBJ databases">
        <title>Complete sequence of Tolumonas auensis DSM 9187.</title>
        <authorList>
            <consortium name="US DOE Joint Genome Institute"/>
            <person name="Lucas S."/>
            <person name="Copeland A."/>
            <person name="Lapidus A."/>
            <person name="Glavina del Rio T."/>
            <person name="Tice H."/>
            <person name="Bruce D."/>
            <person name="Goodwin L."/>
            <person name="Pitluck S."/>
            <person name="Chertkov O."/>
            <person name="Brettin T."/>
            <person name="Detter J.C."/>
            <person name="Han C."/>
            <person name="Larimer F."/>
            <person name="Land M."/>
            <person name="Hauser L."/>
            <person name="Kyrpides N."/>
            <person name="Mikhailova N."/>
            <person name="Spring S."/>
            <person name="Beller H."/>
        </authorList>
    </citation>
    <scope>NUCLEOTIDE SEQUENCE [LARGE SCALE GENOMIC DNA]</scope>
    <source>
        <strain evidence="7">DSM 9187 / TA4</strain>
    </source>
</reference>
<keyword evidence="1" id="KW-0472">Membrane</keyword>
<dbReference type="OrthoDB" id="9758229at2"/>
<dbReference type="Pfam" id="PF06744">
    <property type="entry name" value="IcmF_C"/>
    <property type="match status" value="1"/>
</dbReference>
<dbReference type="InterPro" id="IPR017731">
    <property type="entry name" value="TssM1-like"/>
</dbReference>
<feature type="transmembrane region" description="Helical" evidence="1">
    <location>
        <begin position="449"/>
        <end position="468"/>
    </location>
</feature>
<dbReference type="InterPro" id="IPR053156">
    <property type="entry name" value="T6SS_TssM-like"/>
</dbReference>
<dbReference type="HOGENOM" id="CLU_003353_2_1_6"/>
<keyword evidence="1" id="KW-1133">Transmembrane helix</keyword>
<sequence length="1173" mass="134168">MKNLFRRLIHTLKQTWCWTLLLTFVGGALVFFIGPLIAIAGRTILAALETRIVVMILLLAFWLVALLVAQPLRKRRRRRMLNAEQLKTELENDEQIDDELHILKERLNNAIHVIKHASFYGKRRASRYELPWYLLMGDQNSGKTALLENSGVDFPLNKTDERMTRDIGHTRYCDWYFANQAVMIDAGGRYMVQEENSVAERVWPQFLQMLYQKRRRRPLNGIVFTLDVGQLLNQDEGALEQYARTVRGRMQQIQSQLSSDIPVYLVLSKGDYLEGFNAFFEHLTKEEREQIVGVTFKENSDGTQVDVLRTEFEELIRRINDMVLSRIHHERDVKRRGDIIRFPLQFAAIVEPLALFVEIAFGRNRYHLPTRLRGIYLTSAPHIDVNQPLNETTVSIGRNIGLQRDLLPFTSPNRGFFIRRVLEDIVFNEGDLATIDTRYDRGMRWTNRFACLCAFVVVLGIGSTWMRVFHDNSSRQQILRDLHMKVEHEQQKIPPVSDTPAVLPVLSTLRQATEIYPQSNRADWINKLSLHQGNRINPVVDKAYEQQLRQLMLPKIKLLLEEQLRAGTDDRDYLLKALRAYLMLHDKPHLDNNYLRQWISLSWADLYSGQATLQKSLLDHFDKLLSIGFEPLDIDYRLVEDTQHLLKQESPARLVYRMIKEDPLAVTLPAVHFDDVQGLQYHSFTGGDYGIPGLYTQRGYQDVFLRKGLALIKDIMRDNWVLGTSDDMSEREFQKIYADVENLYFQDYISYWNEAIGQLQLKAMSDITDASNTLNNLNNNQPVQRVLALIRDNTLFKLSESIADEAENAVLKKTGKGKLAKALVAQAGSALEEAQNKGPKQALALKFAPFHQLVQENGTPNPALQDAFTALNAIQSMFTALAHAPDQDAAAYQLASNRMSGQPDELTRIRIAADRLPEPIRTWFIDIGDQTWRMTLDKAADYVQMQYRTDVLTVYDNTIKGRYPFADSDKDVTLGDFNEFFKKDGVLDQFVSGPLKPFFLVRGGELLSRSIDGQSIRMSRSSLQQFQRAAQIQKAFFTEAGGQAGMNFKVQPLELDPGALKSEFAYSGQSLIYQHGPIVPIDLRWPVAQGNGTANISMQDLNGRETLLTKQSGAWSLFRLLDHCVVRTHDGEDQLVVIIDNQGVQAQYLFSGDHSPNPLKRTLLTGFALSDRL</sequence>